<dbReference type="Proteomes" id="UP000278627">
    <property type="component" value="Unassembled WGS sequence"/>
</dbReference>
<reference evidence="3" key="1">
    <citation type="submission" date="2017-02" db="UniProtKB">
        <authorList>
            <consortium name="WormBaseParasite"/>
        </authorList>
    </citation>
    <scope>IDENTIFICATION</scope>
</reference>
<evidence type="ECO:0000313" key="3">
    <source>
        <dbReference type="WBParaSite" id="BPAG_0000648301-mRNA-1"/>
    </source>
</evidence>
<organism evidence="3">
    <name type="scientific">Brugia pahangi</name>
    <name type="common">Filarial nematode worm</name>
    <dbReference type="NCBI Taxonomy" id="6280"/>
    <lineage>
        <taxon>Eukaryota</taxon>
        <taxon>Metazoa</taxon>
        <taxon>Ecdysozoa</taxon>
        <taxon>Nematoda</taxon>
        <taxon>Chromadorea</taxon>
        <taxon>Rhabditida</taxon>
        <taxon>Spirurina</taxon>
        <taxon>Spiruromorpha</taxon>
        <taxon>Filarioidea</taxon>
        <taxon>Onchocercidae</taxon>
        <taxon>Brugia</taxon>
    </lineage>
</organism>
<reference evidence="1 2" key="2">
    <citation type="submission" date="2018-11" db="EMBL/GenBank/DDBJ databases">
        <authorList>
            <consortium name="Pathogen Informatics"/>
        </authorList>
    </citation>
    <scope>NUCLEOTIDE SEQUENCE [LARGE SCALE GENOMIC DNA]</scope>
</reference>
<dbReference type="AlphaFoldDB" id="A0A0N4TE45"/>
<protein>
    <submittedName>
        <fullName evidence="3">DUF1793 domain-containing protein</fullName>
    </submittedName>
</protein>
<keyword evidence="2" id="KW-1185">Reference proteome</keyword>
<dbReference type="EMBL" id="UZAD01005929">
    <property type="protein sequence ID" value="VDN87630.1"/>
    <property type="molecule type" value="Genomic_DNA"/>
</dbReference>
<evidence type="ECO:0000313" key="2">
    <source>
        <dbReference type="Proteomes" id="UP000278627"/>
    </source>
</evidence>
<evidence type="ECO:0000313" key="1">
    <source>
        <dbReference type="EMBL" id="VDN87630.1"/>
    </source>
</evidence>
<dbReference type="WBParaSite" id="BPAG_0000648301-mRNA-1">
    <property type="protein sequence ID" value="BPAG_0000648301-mRNA-1"/>
    <property type="gene ID" value="BPAG_0000648301"/>
</dbReference>
<accession>A0A0N4TE45</accession>
<sequence>MCWKHHQALTSQRVTMSDTVETVAYLDMNQNSNDYLIIMVKDEGSDRNHNLSSRYWRLVANYWIFLNRWMSTAQDNITYRMGLDASGSHATQTALILNHTDRVTYRDLSKKV</sequence>
<gene>
    <name evidence="1" type="ORF">BPAG_LOCUS6444</name>
</gene>
<proteinExistence type="predicted"/>
<name>A0A0N4TE45_BRUPA</name>
<dbReference type="STRING" id="6280.A0A0N4TE45"/>